<proteinExistence type="inferred from homology"/>
<gene>
    <name evidence="3" type="ORF">Bpfe_025404</name>
</gene>
<dbReference type="SMART" id="SM00382">
    <property type="entry name" value="AAA"/>
    <property type="match status" value="1"/>
</dbReference>
<dbReference type="GO" id="GO:0016887">
    <property type="term" value="F:ATP hydrolysis activity"/>
    <property type="evidence" value="ECO:0007669"/>
    <property type="project" value="InterPro"/>
</dbReference>
<dbReference type="SUPFAM" id="SSF52540">
    <property type="entry name" value="P-loop containing nucleoside triphosphate hydrolases"/>
    <property type="match status" value="1"/>
</dbReference>
<dbReference type="InterPro" id="IPR003593">
    <property type="entry name" value="AAA+_ATPase"/>
</dbReference>
<dbReference type="InterPro" id="IPR010448">
    <property type="entry name" value="Torsin"/>
</dbReference>
<reference evidence="3" key="1">
    <citation type="journal article" date="2023" name="PLoS Negl. Trop. Dis.">
        <title>A genome sequence for Biomphalaria pfeifferi, the major vector snail for the human-infecting parasite Schistosoma mansoni.</title>
        <authorList>
            <person name="Bu L."/>
            <person name="Lu L."/>
            <person name="Laidemitt M.R."/>
            <person name="Zhang S.M."/>
            <person name="Mutuku M."/>
            <person name="Mkoji G."/>
            <person name="Steinauer M."/>
            <person name="Loker E.S."/>
        </authorList>
    </citation>
    <scope>NUCLEOTIDE SEQUENCE</scope>
    <source>
        <strain evidence="3">KasaAsao</strain>
    </source>
</reference>
<evidence type="ECO:0000256" key="1">
    <source>
        <dbReference type="ARBA" id="ARBA00006235"/>
    </source>
</evidence>
<dbReference type="PANTHER" id="PTHR10760:SF2">
    <property type="entry name" value="LD13476P-RELATED"/>
    <property type="match status" value="1"/>
</dbReference>
<comment type="similarity">
    <text evidence="1">Belongs to the ClpA/ClpB family. Torsin subfamily.</text>
</comment>
<name>A0AAD8AZB4_BIOPF</name>
<sequence>LRIAFHNAVFGQHIAEEVVVKLIKGHIKDSDPTKALVLTFHGPPGVGKTFVSLKIAESLYRRGIKSKFVQNIFAVKEFPDKEMVERYKAQLRARIEESVAKCERSLFIIDEVDKIPATLLDALVPYMDSNTHVNGINYRKSIFLLLSNTAGSNINEIAFKHWKSGMKRETLKLSDLENELMKQALNVERISGLRHSELISRHLVSAFIPFLPLAKEHVRSCIREGLVARKYFSQVKNVPEDVVDRIVKELTFFPEIEQVFSINGCRRVTDKISFVMEQMRSEL</sequence>
<dbReference type="PRINTS" id="PR00300">
    <property type="entry name" value="CLPPROTEASEA"/>
</dbReference>
<organism evidence="3 4">
    <name type="scientific">Biomphalaria pfeifferi</name>
    <name type="common">Bloodfluke planorb</name>
    <name type="synonym">Freshwater snail</name>
    <dbReference type="NCBI Taxonomy" id="112525"/>
    <lineage>
        <taxon>Eukaryota</taxon>
        <taxon>Metazoa</taxon>
        <taxon>Spiralia</taxon>
        <taxon>Lophotrochozoa</taxon>
        <taxon>Mollusca</taxon>
        <taxon>Gastropoda</taxon>
        <taxon>Heterobranchia</taxon>
        <taxon>Euthyneura</taxon>
        <taxon>Panpulmonata</taxon>
        <taxon>Hygrophila</taxon>
        <taxon>Lymnaeoidea</taxon>
        <taxon>Planorbidae</taxon>
        <taxon>Biomphalaria</taxon>
    </lineage>
</organism>
<accession>A0AAD8AZB4</accession>
<dbReference type="InterPro" id="IPR001270">
    <property type="entry name" value="ClpA/B"/>
</dbReference>
<dbReference type="Proteomes" id="UP001233172">
    <property type="component" value="Unassembled WGS sequence"/>
</dbReference>
<dbReference type="GO" id="GO:0012505">
    <property type="term" value="C:endomembrane system"/>
    <property type="evidence" value="ECO:0007669"/>
    <property type="project" value="UniProtKB-ARBA"/>
</dbReference>
<dbReference type="EMBL" id="JASAOG010000185">
    <property type="protein sequence ID" value="KAK0045132.1"/>
    <property type="molecule type" value="Genomic_DNA"/>
</dbReference>
<dbReference type="GO" id="GO:0005737">
    <property type="term" value="C:cytoplasm"/>
    <property type="evidence" value="ECO:0007669"/>
    <property type="project" value="UniProtKB-ARBA"/>
</dbReference>
<evidence type="ECO:0000313" key="4">
    <source>
        <dbReference type="Proteomes" id="UP001233172"/>
    </source>
</evidence>
<dbReference type="PANTHER" id="PTHR10760">
    <property type="entry name" value="TORSIN"/>
    <property type="match status" value="1"/>
</dbReference>
<dbReference type="GO" id="GO:0005524">
    <property type="term" value="F:ATP binding"/>
    <property type="evidence" value="ECO:0007669"/>
    <property type="project" value="InterPro"/>
</dbReference>
<comment type="caution">
    <text evidence="3">The sequence shown here is derived from an EMBL/GenBank/DDBJ whole genome shotgun (WGS) entry which is preliminary data.</text>
</comment>
<dbReference type="Pfam" id="PF21376">
    <property type="entry name" value="TOR1A_C"/>
    <property type="match status" value="1"/>
</dbReference>
<evidence type="ECO:0000259" key="2">
    <source>
        <dbReference type="SMART" id="SM00382"/>
    </source>
</evidence>
<protein>
    <submittedName>
        <fullName evidence="3">Torsin-1A</fullName>
    </submittedName>
</protein>
<dbReference type="Gene3D" id="3.40.50.300">
    <property type="entry name" value="P-loop containing nucleotide triphosphate hydrolases"/>
    <property type="match status" value="1"/>
</dbReference>
<dbReference type="InterPro" id="IPR049337">
    <property type="entry name" value="TOR1A_C"/>
</dbReference>
<dbReference type="AlphaFoldDB" id="A0AAD8AZB4"/>
<feature type="domain" description="AAA+ ATPase" evidence="2">
    <location>
        <begin position="34"/>
        <end position="174"/>
    </location>
</feature>
<dbReference type="Pfam" id="PF06309">
    <property type="entry name" value="Torsin"/>
    <property type="match status" value="1"/>
</dbReference>
<dbReference type="InterPro" id="IPR027417">
    <property type="entry name" value="P-loop_NTPase"/>
</dbReference>
<evidence type="ECO:0000313" key="3">
    <source>
        <dbReference type="EMBL" id="KAK0045132.1"/>
    </source>
</evidence>
<feature type="non-terminal residue" evidence="3">
    <location>
        <position position="1"/>
    </location>
</feature>
<keyword evidence="4" id="KW-1185">Reference proteome</keyword>
<reference evidence="3" key="2">
    <citation type="submission" date="2023-04" db="EMBL/GenBank/DDBJ databases">
        <authorList>
            <person name="Bu L."/>
            <person name="Lu L."/>
            <person name="Laidemitt M.R."/>
            <person name="Zhang S.M."/>
            <person name="Mutuku M."/>
            <person name="Mkoji G."/>
            <person name="Steinauer M."/>
            <person name="Loker E.S."/>
        </authorList>
    </citation>
    <scope>NUCLEOTIDE SEQUENCE</scope>
    <source>
        <strain evidence="3">KasaAsao</strain>
        <tissue evidence="3">Whole Snail</tissue>
    </source>
</reference>